<feature type="compositionally biased region" description="Polar residues" evidence="1">
    <location>
        <begin position="233"/>
        <end position="251"/>
    </location>
</feature>
<dbReference type="AlphaFoldDB" id="A0A915C997"/>
<sequence length="251" mass="28586">MDDEQLRRLISCLSLLSNHGSFPLHTFSVLASAAPSDKLAEQLHQKWLSEESFASIAAIALLHVHNIGEVGGVALWSSCLAHLLSDHRSRHSLRKENRMIFRNSVKALLKMYPVFRQIDAVVSECLVSPIFVSLAMLMDEEADDKDVQTMAELMLEDGKLLAKLRARECEKLVMRARHCLCEKMLSVESRRQLLHVIDLWTYDWDPEMFPDCILKFYEKVENDGGDSEENVTSKKVNTAEQQQTNDQESVV</sequence>
<dbReference type="WBParaSite" id="PgR099_g041_t01">
    <property type="protein sequence ID" value="PgR099_g041_t01"/>
    <property type="gene ID" value="PgR099_g041"/>
</dbReference>
<dbReference type="Gene3D" id="1.25.40.180">
    <property type="match status" value="1"/>
</dbReference>
<evidence type="ECO:0000256" key="1">
    <source>
        <dbReference type="SAM" id="MobiDB-lite"/>
    </source>
</evidence>
<name>A0A915C997_PARUN</name>
<proteinExistence type="predicted"/>
<accession>A0A915C997</accession>
<dbReference type="Proteomes" id="UP000887569">
    <property type="component" value="Unplaced"/>
</dbReference>
<reference evidence="3" key="1">
    <citation type="submission" date="2022-11" db="UniProtKB">
        <authorList>
            <consortium name="WormBaseParasite"/>
        </authorList>
    </citation>
    <scope>IDENTIFICATION</scope>
</reference>
<feature type="region of interest" description="Disordered" evidence="1">
    <location>
        <begin position="223"/>
        <end position="251"/>
    </location>
</feature>
<protein>
    <submittedName>
        <fullName evidence="3">Uncharacterized protein</fullName>
    </submittedName>
</protein>
<organism evidence="2 3">
    <name type="scientific">Parascaris univalens</name>
    <name type="common">Nematode worm</name>
    <dbReference type="NCBI Taxonomy" id="6257"/>
    <lineage>
        <taxon>Eukaryota</taxon>
        <taxon>Metazoa</taxon>
        <taxon>Ecdysozoa</taxon>
        <taxon>Nematoda</taxon>
        <taxon>Chromadorea</taxon>
        <taxon>Rhabditida</taxon>
        <taxon>Spirurina</taxon>
        <taxon>Ascaridomorpha</taxon>
        <taxon>Ascaridoidea</taxon>
        <taxon>Ascarididae</taxon>
        <taxon>Parascaris</taxon>
    </lineage>
</organism>
<evidence type="ECO:0000313" key="2">
    <source>
        <dbReference type="Proteomes" id="UP000887569"/>
    </source>
</evidence>
<evidence type="ECO:0000313" key="3">
    <source>
        <dbReference type="WBParaSite" id="PgR099_g041_t01"/>
    </source>
</evidence>
<keyword evidence="2" id="KW-1185">Reference proteome</keyword>